<organism evidence="9 10">
    <name type="scientific">Micractinium conductrix</name>
    <dbReference type="NCBI Taxonomy" id="554055"/>
    <lineage>
        <taxon>Eukaryota</taxon>
        <taxon>Viridiplantae</taxon>
        <taxon>Chlorophyta</taxon>
        <taxon>core chlorophytes</taxon>
        <taxon>Trebouxiophyceae</taxon>
        <taxon>Chlorellales</taxon>
        <taxon>Chlorellaceae</taxon>
        <taxon>Chlorella clade</taxon>
        <taxon>Micractinium</taxon>
    </lineage>
</organism>
<evidence type="ECO:0000313" key="9">
    <source>
        <dbReference type="EMBL" id="PSC70332.1"/>
    </source>
</evidence>
<dbReference type="GO" id="GO:0007219">
    <property type="term" value="P:Notch signaling pathway"/>
    <property type="evidence" value="ECO:0007669"/>
    <property type="project" value="UniProtKB-KW"/>
</dbReference>
<evidence type="ECO:0000256" key="2">
    <source>
        <dbReference type="ARBA" id="ARBA00005577"/>
    </source>
</evidence>
<dbReference type="GO" id="GO:0016020">
    <property type="term" value="C:membrane"/>
    <property type="evidence" value="ECO:0007669"/>
    <property type="project" value="UniProtKB-SubCell"/>
</dbReference>
<dbReference type="AlphaFoldDB" id="A0A2P6V8C0"/>
<sequence>MGAAGFFGLLLLGCSPLATVFVLCISRKSFLVLLTLGSAFYWLVTLFVISSIFRAWAPLQPSPGVYAALLLVAVLIQELARVGIWRFHRLSMRVLNRIAQEQHDAPLSVADRFSLALAHGFSHGAVHSAFFFLAWLPLSLDSGTIYAPTCPRLSYFLVGALSTLGFAALLTGSMVLWLDALERRTLRPALAAPAAHAAAALLTLVNFADGGCLVSVPLLLAGGAGVAAAAGRLWWHSTTSVPRTAAPRQPGSARGSAGAIDGLSGGDGDDGVLGRAR</sequence>
<protein>
    <submittedName>
        <fullName evidence="9">Gamma-secretase subunit APH1-like</fullName>
    </submittedName>
</protein>
<evidence type="ECO:0000313" key="10">
    <source>
        <dbReference type="Proteomes" id="UP000239649"/>
    </source>
</evidence>
<feature type="transmembrane region" description="Helical" evidence="8">
    <location>
        <begin position="31"/>
        <end position="53"/>
    </location>
</feature>
<dbReference type="EMBL" id="LHPF02000020">
    <property type="protein sequence ID" value="PSC70332.1"/>
    <property type="molecule type" value="Genomic_DNA"/>
</dbReference>
<evidence type="ECO:0000256" key="7">
    <source>
        <dbReference type="SAM" id="MobiDB-lite"/>
    </source>
</evidence>
<keyword evidence="10" id="KW-1185">Reference proteome</keyword>
<keyword evidence="3 8" id="KW-0812">Transmembrane</keyword>
<feature type="transmembrane region" description="Helical" evidence="8">
    <location>
        <begin position="65"/>
        <end position="84"/>
    </location>
</feature>
<name>A0A2P6V8C0_9CHLO</name>
<reference evidence="9 10" key="1">
    <citation type="journal article" date="2018" name="Plant J.">
        <title>Genome sequences of Chlorella sorokiniana UTEX 1602 and Micractinium conductrix SAG 241.80: implications to maltose excretion by a green alga.</title>
        <authorList>
            <person name="Arriola M.B."/>
            <person name="Velmurugan N."/>
            <person name="Zhang Y."/>
            <person name="Plunkett M.H."/>
            <person name="Hondzo H."/>
            <person name="Barney B.M."/>
        </authorList>
    </citation>
    <scope>NUCLEOTIDE SEQUENCE [LARGE SCALE GENOMIC DNA]</scope>
    <source>
        <strain evidence="9 10">SAG 241.80</strain>
    </source>
</reference>
<evidence type="ECO:0000256" key="5">
    <source>
        <dbReference type="ARBA" id="ARBA00022989"/>
    </source>
</evidence>
<dbReference type="GO" id="GO:0016485">
    <property type="term" value="P:protein processing"/>
    <property type="evidence" value="ECO:0007669"/>
    <property type="project" value="InterPro"/>
</dbReference>
<dbReference type="Pfam" id="PF06105">
    <property type="entry name" value="Aph-1"/>
    <property type="match status" value="1"/>
</dbReference>
<feature type="transmembrane region" description="Helical" evidence="8">
    <location>
        <begin position="214"/>
        <end position="235"/>
    </location>
</feature>
<feature type="transmembrane region" description="Helical" evidence="8">
    <location>
        <begin position="190"/>
        <end position="208"/>
    </location>
</feature>
<dbReference type="OrthoDB" id="6507463at2759"/>
<comment type="subcellular location">
    <subcellularLocation>
        <location evidence="1">Membrane</location>
        <topology evidence="1">Multi-pass membrane protein</topology>
    </subcellularLocation>
</comment>
<comment type="similarity">
    <text evidence="2">Belongs to the APH-1 family.</text>
</comment>
<feature type="transmembrane region" description="Helical" evidence="8">
    <location>
        <begin position="6"/>
        <end position="24"/>
    </location>
</feature>
<evidence type="ECO:0000256" key="4">
    <source>
        <dbReference type="ARBA" id="ARBA00022976"/>
    </source>
</evidence>
<feature type="region of interest" description="Disordered" evidence="7">
    <location>
        <begin position="241"/>
        <end position="277"/>
    </location>
</feature>
<dbReference type="STRING" id="554055.A0A2P6V8C0"/>
<keyword evidence="5 8" id="KW-1133">Transmembrane helix</keyword>
<dbReference type="PANTHER" id="PTHR12889">
    <property type="entry name" value="GAMMA-SECRETASE SUBUNIT APH-1"/>
    <property type="match status" value="1"/>
</dbReference>
<accession>A0A2P6V8C0</accession>
<comment type="caution">
    <text evidence="9">The sequence shown here is derived from an EMBL/GenBank/DDBJ whole genome shotgun (WGS) entry which is preliminary data.</text>
</comment>
<evidence type="ECO:0000256" key="3">
    <source>
        <dbReference type="ARBA" id="ARBA00022692"/>
    </source>
</evidence>
<proteinExistence type="inferred from homology"/>
<dbReference type="InterPro" id="IPR009294">
    <property type="entry name" value="Aph-1"/>
</dbReference>
<feature type="transmembrane region" description="Helical" evidence="8">
    <location>
        <begin position="155"/>
        <end position="178"/>
    </location>
</feature>
<keyword evidence="6 8" id="KW-0472">Membrane</keyword>
<evidence type="ECO:0000256" key="6">
    <source>
        <dbReference type="ARBA" id="ARBA00023136"/>
    </source>
</evidence>
<gene>
    <name evidence="9" type="ORF">C2E20_6246</name>
</gene>
<feature type="transmembrane region" description="Helical" evidence="8">
    <location>
        <begin position="113"/>
        <end position="135"/>
    </location>
</feature>
<keyword evidence="4" id="KW-0914">Notch signaling pathway</keyword>
<dbReference type="Proteomes" id="UP000239649">
    <property type="component" value="Unassembled WGS sequence"/>
</dbReference>
<evidence type="ECO:0000256" key="8">
    <source>
        <dbReference type="SAM" id="Phobius"/>
    </source>
</evidence>
<evidence type="ECO:0000256" key="1">
    <source>
        <dbReference type="ARBA" id="ARBA00004141"/>
    </source>
</evidence>